<dbReference type="GO" id="GO:0047661">
    <property type="term" value="F:amino-acid racemase activity"/>
    <property type="evidence" value="ECO:0007669"/>
    <property type="project" value="InterPro"/>
</dbReference>
<organism evidence="3 4">
    <name type="scientific">Naumovozyma castellii</name>
    <name type="common">Yeast</name>
    <name type="synonym">Saccharomyces castellii</name>
    <dbReference type="NCBI Taxonomy" id="27288"/>
    <lineage>
        <taxon>Eukaryota</taxon>
        <taxon>Fungi</taxon>
        <taxon>Dikarya</taxon>
        <taxon>Ascomycota</taxon>
        <taxon>Saccharomycotina</taxon>
        <taxon>Saccharomycetes</taxon>
        <taxon>Saccharomycetales</taxon>
        <taxon>Saccharomycetaceae</taxon>
        <taxon>Naumovozyma</taxon>
    </lineage>
</organism>
<sequence length="245" mass="27869">MTKLKFLLINPNSSREMTEEIRHNINNVYSEEKELSFTIEYFTGPCESPMQISNFETSIQSLKACLPYLVGNSELPSYYQKFDGILVCCFSDHPLVDELINIAKQDNWNVPVVGLLNSSIQFCTLLNDKTFSIITSNKEWVNILNESVTNNFISERIKRKNLWKGTVSTDLEVLQLHSNENFEKIVSIIETENINRLNSDVIILGCAGFSGLKDNLTKRFAIKNIIFVDTVILGLNILVMMAKSN</sequence>
<evidence type="ECO:0000313" key="3">
    <source>
        <dbReference type="EMBL" id="CCC70071.1"/>
    </source>
</evidence>
<dbReference type="Gene3D" id="3.40.50.12500">
    <property type="match status" value="1"/>
</dbReference>
<name>G0VET0_NAUCA</name>
<comment type="similarity">
    <text evidence="1">Belongs to the HyuE racemase family.</text>
</comment>
<keyword evidence="2" id="KW-0812">Transmembrane</keyword>
<dbReference type="GeneID" id="96903677"/>
<dbReference type="PANTHER" id="PTHR28047:SF5">
    <property type="entry name" value="PROTEIN DCG1"/>
    <property type="match status" value="1"/>
</dbReference>
<dbReference type="STRING" id="1064592.G0VET0"/>
<keyword evidence="2" id="KW-1133">Transmembrane helix</keyword>
<evidence type="ECO:0000256" key="2">
    <source>
        <dbReference type="SAM" id="Phobius"/>
    </source>
</evidence>
<evidence type="ECO:0000313" key="4">
    <source>
        <dbReference type="Proteomes" id="UP000001640"/>
    </source>
</evidence>
<dbReference type="InterPro" id="IPR015942">
    <property type="entry name" value="Asp/Glu/hydantoin_racemase"/>
</dbReference>
<reference key="2">
    <citation type="submission" date="2011-08" db="EMBL/GenBank/DDBJ databases">
        <title>Genome sequence of Naumovozyma castellii.</title>
        <authorList>
            <person name="Gordon J.L."/>
            <person name="Armisen D."/>
            <person name="Proux-Wera E."/>
            <person name="OhEigeartaigh S.S."/>
            <person name="Byrne K.P."/>
            <person name="Wolfe K.H."/>
        </authorList>
    </citation>
    <scope>NUCLEOTIDE SEQUENCE</scope>
    <source>
        <strain>Type strain:CBS 4309</strain>
    </source>
</reference>
<reference evidence="3 4" key="1">
    <citation type="journal article" date="2011" name="Proc. Natl. Acad. Sci. U.S.A.">
        <title>Evolutionary erosion of yeast sex chromosomes by mating-type switching accidents.</title>
        <authorList>
            <person name="Gordon J.L."/>
            <person name="Armisen D."/>
            <person name="Proux-Wera E."/>
            <person name="Oheigeartaigh S.S."/>
            <person name="Byrne K.P."/>
            <person name="Wolfe K.H."/>
        </authorList>
    </citation>
    <scope>NUCLEOTIDE SEQUENCE [LARGE SCALE GENOMIC DNA]</scope>
    <source>
        <strain evidence="4">ATCC 76901 / BCRC 22586 / CBS 4309 / NBRC 1992 / NRRL Y-12630</strain>
    </source>
</reference>
<dbReference type="Proteomes" id="UP000001640">
    <property type="component" value="Chromosome 4"/>
</dbReference>
<dbReference type="HOGENOM" id="CLU_053002_1_0_1"/>
<dbReference type="InterPro" id="IPR052186">
    <property type="entry name" value="Hydantoin_racemase-like"/>
</dbReference>
<feature type="transmembrane region" description="Helical" evidence="2">
    <location>
        <begin position="220"/>
        <end position="242"/>
    </location>
</feature>
<dbReference type="FunCoup" id="G0VET0">
    <property type="interactions" value="57"/>
</dbReference>
<dbReference type="eggNOG" id="ENOG502RZ0H">
    <property type="taxonomic scope" value="Eukaryota"/>
</dbReference>
<dbReference type="OMA" id="ITSNKEW"/>
<dbReference type="RefSeq" id="XP_003676432.1">
    <property type="nucleotide sequence ID" value="XM_003676384.1"/>
</dbReference>
<dbReference type="EMBL" id="HE576755">
    <property type="protein sequence ID" value="CCC70071.1"/>
    <property type="molecule type" value="Genomic_DNA"/>
</dbReference>
<protein>
    <submittedName>
        <fullName evidence="3">Uncharacterized protein</fullName>
    </submittedName>
</protein>
<proteinExistence type="inferred from homology"/>
<keyword evidence="2" id="KW-0472">Membrane</keyword>
<dbReference type="OrthoDB" id="412018at2759"/>
<dbReference type="PANTHER" id="PTHR28047">
    <property type="entry name" value="PROTEIN DCG1"/>
    <property type="match status" value="1"/>
</dbReference>
<gene>
    <name evidence="3" type="primary">NCAS0D04900</name>
    <name evidence="3" type="ordered locus">NCAS_0D04900</name>
</gene>
<evidence type="ECO:0000256" key="1">
    <source>
        <dbReference type="ARBA" id="ARBA00038414"/>
    </source>
</evidence>
<keyword evidence="4" id="KW-1185">Reference proteome</keyword>
<dbReference type="AlphaFoldDB" id="G0VET0"/>
<dbReference type="InterPro" id="IPR053714">
    <property type="entry name" value="Iso_Racemase_Enz_sf"/>
</dbReference>
<dbReference type="InParanoid" id="G0VET0"/>
<accession>G0VET0</accession>
<dbReference type="Pfam" id="PF01177">
    <property type="entry name" value="Asp_Glu_race"/>
    <property type="match status" value="1"/>
</dbReference>
<dbReference type="KEGG" id="ncs:NCAS_0D04900"/>